<dbReference type="InterPro" id="IPR007110">
    <property type="entry name" value="Ig-like_dom"/>
</dbReference>
<dbReference type="SUPFAM" id="SSF48726">
    <property type="entry name" value="Immunoglobulin"/>
    <property type="match status" value="2"/>
</dbReference>
<reference evidence="5" key="2">
    <citation type="submission" date="2020-06" db="EMBL/GenBank/DDBJ databases">
        <authorList>
            <person name="Sheffer M."/>
        </authorList>
    </citation>
    <scope>NUCLEOTIDE SEQUENCE</scope>
</reference>
<reference evidence="5" key="1">
    <citation type="journal article" date="2020" name="bioRxiv">
        <title>Chromosome-level reference genome of the European wasp spider Argiope bruennichi: a resource for studies on range expansion and evolutionary adaptation.</title>
        <authorList>
            <person name="Sheffer M.M."/>
            <person name="Hoppe A."/>
            <person name="Krehenwinkel H."/>
            <person name="Uhl G."/>
            <person name="Kuss A.W."/>
            <person name="Jensen L."/>
            <person name="Jensen C."/>
            <person name="Gillespie R.G."/>
            <person name="Hoff K.J."/>
            <person name="Prost S."/>
        </authorList>
    </citation>
    <scope>NUCLEOTIDE SEQUENCE</scope>
</reference>
<evidence type="ECO:0000313" key="5">
    <source>
        <dbReference type="EMBL" id="KAF8792937.1"/>
    </source>
</evidence>
<keyword evidence="3" id="KW-1015">Disulfide bond</keyword>
<dbReference type="SMART" id="SM00409">
    <property type="entry name" value="IG"/>
    <property type="match status" value="1"/>
</dbReference>
<dbReference type="EMBL" id="JABXBU010000003">
    <property type="protein sequence ID" value="KAF8792937.1"/>
    <property type="molecule type" value="Genomic_DNA"/>
</dbReference>
<dbReference type="InterPro" id="IPR036179">
    <property type="entry name" value="Ig-like_dom_sf"/>
</dbReference>
<sequence length="372" mass="41532">MVFARGTLEAEDLRDRWRQTVFALLTVKWDTVILRQTREALWLIIFPIISIGLKITRFEVPSLVVPGDSAILTGFIPGKGEEEVEETLLGSGYTDHVEFSRSSASSPQYMAFPHQSLAIDQRASNHPFFEVLLSVVSGDSAILTCFYDLGKEKLYSVKWYKDHVEFFRFFPSLSPQYMAFPAPGLDIDLSKSSPNTVYLRNLTLQSEGQYTCQISADEPYFGCVQVHRDVVVYIPPESSPLIYGEVTEYGDNITVRCSSAKSKPAANLSWYVNDVLMDSASIRDTQEVIRHPDQLESSSSSISIPLTSHHLPPGDLRLTCAASIANVVTSVSEELLINRPLPEKVLELKNRSGHFRSDLAVTMIVIVGVFCI</sequence>
<keyword evidence="6" id="KW-1185">Reference proteome</keyword>
<feature type="domain" description="Ig-like" evidence="4">
    <location>
        <begin position="236"/>
        <end position="332"/>
    </location>
</feature>
<organism evidence="5 6">
    <name type="scientific">Argiope bruennichi</name>
    <name type="common">Wasp spider</name>
    <name type="synonym">Aranea bruennichi</name>
    <dbReference type="NCBI Taxonomy" id="94029"/>
    <lineage>
        <taxon>Eukaryota</taxon>
        <taxon>Metazoa</taxon>
        <taxon>Ecdysozoa</taxon>
        <taxon>Arthropoda</taxon>
        <taxon>Chelicerata</taxon>
        <taxon>Arachnida</taxon>
        <taxon>Araneae</taxon>
        <taxon>Araneomorphae</taxon>
        <taxon>Entelegynae</taxon>
        <taxon>Araneoidea</taxon>
        <taxon>Araneidae</taxon>
        <taxon>Argiope</taxon>
    </lineage>
</organism>
<dbReference type="Gene3D" id="2.60.40.10">
    <property type="entry name" value="Immunoglobulins"/>
    <property type="match status" value="2"/>
</dbReference>
<dbReference type="GO" id="GO:0016020">
    <property type="term" value="C:membrane"/>
    <property type="evidence" value="ECO:0007669"/>
    <property type="project" value="UniProtKB-SubCell"/>
</dbReference>
<dbReference type="Proteomes" id="UP000807504">
    <property type="component" value="Unassembled WGS sequence"/>
</dbReference>
<accession>A0A8T0FP26</accession>
<proteinExistence type="predicted"/>
<evidence type="ECO:0000256" key="2">
    <source>
        <dbReference type="ARBA" id="ARBA00023136"/>
    </source>
</evidence>
<comment type="caution">
    <text evidence="5">The sequence shown here is derived from an EMBL/GenBank/DDBJ whole genome shotgun (WGS) entry which is preliminary data.</text>
</comment>
<dbReference type="PROSITE" id="PS50835">
    <property type="entry name" value="IG_LIKE"/>
    <property type="match status" value="2"/>
</dbReference>
<evidence type="ECO:0000256" key="3">
    <source>
        <dbReference type="ARBA" id="ARBA00023157"/>
    </source>
</evidence>
<dbReference type="PANTHER" id="PTHR21261">
    <property type="entry name" value="BEAT PROTEIN"/>
    <property type="match status" value="1"/>
</dbReference>
<dbReference type="AlphaFoldDB" id="A0A8T0FP26"/>
<evidence type="ECO:0000256" key="1">
    <source>
        <dbReference type="ARBA" id="ARBA00004167"/>
    </source>
</evidence>
<dbReference type="PANTHER" id="PTHR21261:SF15">
    <property type="entry name" value="BEATEN PATH IIIA, ISOFORM D-RELATED"/>
    <property type="match status" value="1"/>
</dbReference>
<name>A0A8T0FP26_ARGBR</name>
<comment type="subcellular location">
    <subcellularLocation>
        <location evidence="1">Membrane</location>
        <topology evidence="1">Single-pass membrane protein</topology>
    </subcellularLocation>
</comment>
<keyword evidence="2" id="KW-0472">Membrane</keyword>
<evidence type="ECO:0000259" key="4">
    <source>
        <dbReference type="PROSITE" id="PS50835"/>
    </source>
</evidence>
<dbReference type="Pfam" id="PF08205">
    <property type="entry name" value="C2-set_2"/>
    <property type="match status" value="1"/>
</dbReference>
<feature type="domain" description="Ig-like" evidence="4">
    <location>
        <begin position="127"/>
        <end position="215"/>
    </location>
</feature>
<protein>
    <submittedName>
        <fullName evidence="5">Cell adhesion molecule 3 like protein</fullName>
    </submittedName>
</protein>
<dbReference type="InterPro" id="IPR013783">
    <property type="entry name" value="Ig-like_fold"/>
</dbReference>
<dbReference type="InterPro" id="IPR003599">
    <property type="entry name" value="Ig_sub"/>
</dbReference>
<dbReference type="InterPro" id="IPR013162">
    <property type="entry name" value="CD80_C2-set"/>
</dbReference>
<evidence type="ECO:0000313" key="6">
    <source>
        <dbReference type="Proteomes" id="UP000807504"/>
    </source>
</evidence>
<gene>
    <name evidence="5" type="ORF">HNY73_004475</name>
</gene>